<evidence type="ECO:0000256" key="1">
    <source>
        <dbReference type="ARBA" id="ARBA00004141"/>
    </source>
</evidence>
<dbReference type="InterPro" id="IPR007271">
    <property type="entry name" value="Nuc_sug_transpt"/>
</dbReference>
<feature type="transmembrane region" description="Helical" evidence="6">
    <location>
        <begin position="135"/>
        <end position="156"/>
    </location>
</feature>
<dbReference type="Pfam" id="PF04142">
    <property type="entry name" value="Nuc_sug_transp"/>
    <property type="match status" value="1"/>
</dbReference>
<evidence type="ECO:0000313" key="8">
    <source>
        <dbReference type="Proteomes" id="UP001429100"/>
    </source>
</evidence>
<dbReference type="PANTHER" id="PTHR10231">
    <property type="entry name" value="NUCLEOTIDE-SUGAR TRANSMEMBRANE TRANSPORTER"/>
    <property type="match status" value="1"/>
</dbReference>
<evidence type="ECO:0000313" key="7">
    <source>
        <dbReference type="EMBL" id="PPS96659.1"/>
    </source>
</evidence>
<feature type="region of interest" description="Disordered" evidence="5">
    <location>
        <begin position="1"/>
        <end position="20"/>
    </location>
</feature>
<sequence length="453" mass="50684">MKPETNIKEEQKQNINGNNSNNSDNEYMKYVALFCLIIQTVAVIFFMRISRIKKSENDELYFNSCAVVMSEILKLLSSLLIVLYSNNFNMVEFYNTLRFEVFNSFKTNILVGVPGLLYVVQNNLLFIALSNLSGAVYHVTYQLKILATAILSVIILNKQLSKIRWLSLLLLTIGAVLVQTGKSSESKTLNNSGLVAENTDNFLGLCSVLLACFTSGLAGVFVEKLLKDSKTSIWGRNVQLALYGIIFGLIGCLTGKEGLEISQKGFFFGFNTLVWFVIILQAIGGIIVAAVLKYADNILKCFGNSFSIIMSCILSWYLGDYSITLNFFAGSVLVIWSIFIYGLESAFPCSEYLLKLKLILKRNSRNKIIAKYKNLRESSSEASFDFNDQNSGTRNNHLNSLNNQNKSSNILSNSKFKNINNFINKQNQNRDNYGEIDDVIPKGLQMAIISSGV</sequence>
<feature type="transmembrane region" description="Helical" evidence="6">
    <location>
        <begin position="301"/>
        <end position="319"/>
    </location>
</feature>
<keyword evidence="8" id="KW-1185">Reference proteome</keyword>
<keyword evidence="4 6" id="KW-0472">Membrane</keyword>
<accession>A0ABX5BHH5</accession>
<evidence type="ECO:0000256" key="3">
    <source>
        <dbReference type="ARBA" id="ARBA00022989"/>
    </source>
</evidence>
<comment type="caution">
    <text evidence="7">The sequence shown here is derived from an EMBL/GenBank/DDBJ whole genome shotgun (WGS) entry which is preliminary data.</text>
</comment>
<comment type="subcellular location">
    <subcellularLocation>
        <location evidence="1">Membrane</location>
        <topology evidence="1">Multi-pass membrane protein</topology>
    </subcellularLocation>
</comment>
<name>A0ABX5BHH5_CRYHO</name>
<feature type="transmembrane region" description="Helical" evidence="6">
    <location>
        <begin position="234"/>
        <end position="253"/>
    </location>
</feature>
<feature type="transmembrane region" description="Helical" evidence="6">
    <location>
        <begin position="60"/>
        <end position="84"/>
    </location>
</feature>
<dbReference type="EMBL" id="JTAI01000037">
    <property type="protein sequence ID" value="PPS96659.1"/>
    <property type="molecule type" value="Genomic_DNA"/>
</dbReference>
<evidence type="ECO:0000256" key="6">
    <source>
        <dbReference type="SAM" id="Phobius"/>
    </source>
</evidence>
<proteinExistence type="predicted"/>
<reference evidence="7 8" key="1">
    <citation type="submission" date="2014-11" db="EMBL/GenBank/DDBJ databases">
        <title>Comparative genomic analysis of Cryptosporidium hominis reveals occurrence of genetic recombination in virulent subtypes.</title>
        <authorList>
            <person name="Guo Y."/>
            <person name="Tang K."/>
            <person name="Frace M."/>
            <person name="Li N."/>
            <person name="Roellig D.M."/>
            <person name="Sammons S."/>
            <person name="Knipe K."/>
            <person name="Rowe L."/>
            <person name="Feng Y."/>
            <person name="Xiao L."/>
        </authorList>
    </citation>
    <scope>NUCLEOTIDE SEQUENCE [LARGE SCALE GENOMIC DNA]</scope>
    <source>
        <strain evidence="7">30976</strain>
    </source>
</reference>
<evidence type="ECO:0000256" key="5">
    <source>
        <dbReference type="SAM" id="MobiDB-lite"/>
    </source>
</evidence>
<feature type="transmembrane region" description="Helical" evidence="6">
    <location>
        <begin position="27"/>
        <end position="48"/>
    </location>
</feature>
<feature type="transmembrane region" description="Helical" evidence="6">
    <location>
        <begin position="163"/>
        <end position="181"/>
    </location>
</feature>
<dbReference type="Proteomes" id="UP001429100">
    <property type="component" value="Unassembled WGS sequence"/>
</dbReference>
<feature type="transmembrane region" description="Helical" evidence="6">
    <location>
        <begin position="273"/>
        <end position="294"/>
    </location>
</feature>
<dbReference type="NCBIfam" id="TIGR00803">
    <property type="entry name" value="nst"/>
    <property type="match status" value="1"/>
</dbReference>
<dbReference type="SUPFAM" id="SSF103481">
    <property type="entry name" value="Multidrug resistance efflux transporter EmrE"/>
    <property type="match status" value="1"/>
</dbReference>
<organism evidence="7 8">
    <name type="scientific">Cryptosporidium hominis</name>
    <dbReference type="NCBI Taxonomy" id="237895"/>
    <lineage>
        <taxon>Eukaryota</taxon>
        <taxon>Sar</taxon>
        <taxon>Alveolata</taxon>
        <taxon>Apicomplexa</taxon>
        <taxon>Conoidasida</taxon>
        <taxon>Coccidia</taxon>
        <taxon>Eucoccidiorida</taxon>
        <taxon>Eimeriorina</taxon>
        <taxon>Cryptosporidiidae</taxon>
        <taxon>Cryptosporidium</taxon>
    </lineage>
</organism>
<dbReference type="InterPro" id="IPR037185">
    <property type="entry name" value="EmrE-like"/>
</dbReference>
<feature type="compositionally biased region" description="Basic and acidic residues" evidence="5">
    <location>
        <begin position="1"/>
        <end position="12"/>
    </location>
</feature>
<reference evidence="7 8" key="2">
    <citation type="submission" date="2017-10" db="EMBL/GenBank/DDBJ databases">
        <title>Consistent, comparative and evidence-based genome annotation and re-annotation for the closely-related species, Cryptosporidium parvum, C. hominis and C. tyzzeri.</title>
        <authorList>
            <person name="Baptista R.P."/>
            <person name="Li Y."/>
            <person name="Sateriale A."/>
            <person name="Striepen B."/>
            <person name="Kissinger J.C."/>
        </authorList>
    </citation>
    <scope>NUCLEOTIDE SEQUENCE [LARGE SCALE GENOMIC DNA]</scope>
    <source>
        <strain evidence="7">30976</strain>
    </source>
</reference>
<evidence type="ECO:0000256" key="4">
    <source>
        <dbReference type="ARBA" id="ARBA00023136"/>
    </source>
</evidence>
<keyword evidence="2 6" id="KW-0812">Transmembrane</keyword>
<gene>
    <name evidence="7" type="ORF">GY17_00003419</name>
</gene>
<feature type="transmembrane region" description="Helical" evidence="6">
    <location>
        <begin position="325"/>
        <end position="347"/>
    </location>
</feature>
<protein>
    <submittedName>
        <fullName evidence="7">Nucleotide-sugar transporter</fullName>
    </submittedName>
</protein>
<evidence type="ECO:0000256" key="2">
    <source>
        <dbReference type="ARBA" id="ARBA00022692"/>
    </source>
</evidence>
<keyword evidence="3 6" id="KW-1133">Transmembrane helix</keyword>
<feature type="transmembrane region" description="Helical" evidence="6">
    <location>
        <begin position="201"/>
        <end position="222"/>
    </location>
</feature>